<dbReference type="STRING" id="296218.AWN68_12080"/>
<gene>
    <name evidence="2" type="ORF">AWN68_12080</name>
</gene>
<dbReference type="AlphaFoldDB" id="A0A150X184"/>
<accession>A0A150X184</accession>
<keyword evidence="1" id="KW-0472">Membrane</keyword>
<evidence type="ECO:0000313" key="3">
    <source>
        <dbReference type="Proteomes" id="UP000075615"/>
    </source>
</evidence>
<proteinExistence type="predicted"/>
<keyword evidence="1" id="KW-0812">Transmembrane</keyword>
<evidence type="ECO:0000313" key="2">
    <source>
        <dbReference type="EMBL" id="KYG72490.1"/>
    </source>
</evidence>
<organism evidence="2 3">
    <name type="scientific">Roseivirga echinicomitans</name>
    <dbReference type="NCBI Taxonomy" id="296218"/>
    <lineage>
        <taxon>Bacteria</taxon>
        <taxon>Pseudomonadati</taxon>
        <taxon>Bacteroidota</taxon>
        <taxon>Cytophagia</taxon>
        <taxon>Cytophagales</taxon>
        <taxon>Roseivirgaceae</taxon>
        <taxon>Roseivirga</taxon>
    </lineage>
</organism>
<dbReference type="Proteomes" id="UP000075615">
    <property type="component" value="Unassembled WGS sequence"/>
</dbReference>
<sequence>MIKYGGMQPVLPLLIDNGRCCSIFCEMSFYEKNMIMNRKIVSSLLVMVCFFISFTAFGWRQESSDDKITAYKGKDAPMIDENLNFCKGTGFKCAELTTSQMTEIIKALKQE</sequence>
<feature type="transmembrane region" description="Helical" evidence="1">
    <location>
        <begin position="40"/>
        <end position="59"/>
    </location>
</feature>
<keyword evidence="3" id="KW-1185">Reference proteome</keyword>
<name>A0A150X184_9BACT</name>
<reference evidence="2 3" key="1">
    <citation type="submission" date="2016-01" db="EMBL/GenBank/DDBJ databases">
        <title>Genome sequencing of Roseivirga echinicomitans KMM 6058.</title>
        <authorList>
            <person name="Selvaratnam C."/>
            <person name="Thevarajoo S."/>
            <person name="Goh K.M."/>
            <person name="Ee R."/>
            <person name="Chan K.-G."/>
            <person name="Chong C.S."/>
        </authorList>
    </citation>
    <scope>NUCLEOTIDE SEQUENCE [LARGE SCALE GENOMIC DNA]</scope>
    <source>
        <strain evidence="2 3">KMM 6058</strain>
    </source>
</reference>
<protein>
    <submittedName>
        <fullName evidence="2">Uncharacterized protein</fullName>
    </submittedName>
</protein>
<comment type="caution">
    <text evidence="2">The sequence shown here is derived from an EMBL/GenBank/DDBJ whole genome shotgun (WGS) entry which is preliminary data.</text>
</comment>
<evidence type="ECO:0000256" key="1">
    <source>
        <dbReference type="SAM" id="Phobius"/>
    </source>
</evidence>
<keyword evidence="1" id="KW-1133">Transmembrane helix</keyword>
<dbReference type="EMBL" id="LRDB01000051">
    <property type="protein sequence ID" value="KYG72490.1"/>
    <property type="molecule type" value="Genomic_DNA"/>
</dbReference>